<dbReference type="Proteomes" id="UP000235786">
    <property type="component" value="Unassembled WGS sequence"/>
</dbReference>
<evidence type="ECO:0000313" key="1">
    <source>
        <dbReference type="EMBL" id="PMD31848.1"/>
    </source>
</evidence>
<reference evidence="1 2" key="1">
    <citation type="submission" date="2016-04" db="EMBL/GenBank/DDBJ databases">
        <title>A degradative enzymes factory behind the ericoid mycorrhizal symbiosis.</title>
        <authorList>
            <consortium name="DOE Joint Genome Institute"/>
            <person name="Martino E."/>
            <person name="Morin E."/>
            <person name="Grelet G."/>
            <person name="Kuo A."/>
            <person name="Kohler A."/>
            <person name="Daghino S."/>
            <person name="Barry K."/>
            <person name="Choi C."/>
            <person name="Cichocki N."/>
            <person name="Clum A."/>
            <person name="Copeland A."/>
            <person name="Hainaut M."/>
            <person name="Haridas S."/>
            <person name="Labutti K."/>
            <person name="Lindquist E."/>
            <person name="Lipzen A."/>
            <person name="Khouja H.-R."/>
            <person name="Murat C."/>
            <person name="Ohm R."/>
            <person name="Olson A."/>
            <person name="Spatafora J."/>
            <person name="Veneault-Fourrey C."/>
            <person name="Henrissat B."/>
            <person name="Grigoriev I."/>
            <person name="Martin F."/>
            <person name="Perotto S."/>
        </authorList>
    </citation>
    <scope>NUCLEOTIDE SEQUENCE [LARGE SCALE GENOMIC DNA]</scope>
    <source>
        <strain evidence="1 2">F</strain>
    </source>
</reference>
<gene>
    <name evidence="1" type="ORF">L207DRAFT_186975</name>
</gene>
<evidence type="ECO:0000313" key="2">
    <source>
        <dbReference type="Proteomes" id="UP000235786"/>
    </source>
</evidence>
<accession>A0A2J6QZZ8</accession>
<name>A0A2J6QZZ8_HYAVF</name>
<dbReference type="AlphaFoldDB" id="A0A2J6QZZ8"/>
<keyword evidence="2" id="KW-1185">Reference proteome</keyword>
<proteinExistence type="predicted"/>
<organism evidence="1 2">
    <name type="scientific">Hyaloscypha variabilis (strain UAMH 11265 / GT02V1 / F)</name>
    <name type="common">Meliniomyces variabilis</name>
    <dbReference type="NCBI Taxonomy" id="1149755"/>
    <lineage>
        <taxon>Eukaryota</taxon>
        <taxon>Fungi</taxon>
        <taxon>Dikarya</taxon>
        <taxon>Ascomycota</taxon>
        <taxon>Pezizomycotina</taxon>
        <taxon>Leotiomycetes</taxon>
        <taxon>Helotiales</taxon>
        <taxon>Hyaloscyphaceae</taxon>
        <taxon>Hyaloscypha</taxon>
        <taxon>Hyaloscypha variabilis</taxon>
    </lineage>
</organism>
<sequence>MCGLLPPGSQPRRFLFPVSDERQPDASPIERHIVGIISDSLLPFPPSGWLLRLSRWHWQCVLKCCTSDTPACFPEPGGRVVEIEIEIGFAFCIESIHVVPKEIGRRSHARAWVQHGQRGGLETFDDRPQQPCSGMAGWRISRDRWKSLGRSSARGEECL</sequence>
<dbReference type="EMBL" id="KZ613961">
    <property type="protein sequence ID" value="PMD31848.1"/>
    <property type="molecule type" value="Genomic_DNA"/>
</dbReference>
<protein>
    <submittedName>
        <fullName evidence="1">Uncharacterized protein</fullName>
    </submittedName>
</protein>